<comment type="caution">
    <text evidence="1">The sequence shown here is derived from an EMBL/GenBank/DDBJ whole genome shotgun (WGS) entry which is preliminary data.</text>
</comment>
<name>A0AAN6WPZ5_9PEZI</name>
<proteinExistence type="predicted"/>
<accession>A0AAN6WPZ5</accession>
<sequence length="176" mass="20536">MDEQERLTLEREAHHDRHKKFHYLWAKFASYYSSRALTVKGDRVMALEGVRERLQTRLGSECVYGHWIDADRAPSWSWIAAERTISYGYLEFDDKDEASQFNEYEMKLTSALQPSSSIRLWGLRDTSDNERLPVGFGFMCENVFSYKPGPNHTFAPLQPDFAELLNASQRVEFEIV</sequence>
<dbReference type="Proteomes" id="UP001302126">
    <property type="component" value="Unassembled WGS sequence"/>
</dbReference>
<evidence type="ECO:0000313" key="1">
    <source>
        <dbReference type="EMBL" id="KAK4185924.1"/>
    </source>
</evidence>
<organism evidence="1 2">
    <name type="scientific">Podospora australis</name>
    <dbReference type="NCBI Taxonomy" id="1536484"/>
    <lineage>
        <taxon>Eukaryota</taxon>
        <taxon>Fungi</taxon>
        <taxon>Dikarya</taxon>
        <taxon>Ascomycota</taxon>
        <taxon>Pezizomycotina</taxon>
        <taxon>Sordariomycetes</taxon>
        <taxon>Sordariomycetidae</taxon>
        <taxon>Sordariales</taxon>
        <taxon>Podosporaceae</taxon>
        <taxon>Podospora</taxon>
    </lineage>
</organism>
<keyword evidence="2" id="KW-1185">Reference proteome</keyword>
<gene>
    <name evidence="1" type="ORF">QBC35DRAFT_555315</name>
</gene>
<reference evidence="1" key="2">
    <citation type="submission" date="2023-05" db="EMBL/GenBank/DDBJ databases">
        <authorList>
            <consortium name="Lawrence Berkeley National Laboratory"/>
            <person name="Steindorff A."/>
            <person name="Hensen N."/>
            <person name="Bonometti L."/>
            <person name="Westerberg I."/>
            <person name="Brannstrom I.O."/>
            <person name="Guillou S."/>
            <person name="Cros-Aarteil S."/>
            <person name="Calhoun S."/>
            <person name="Haridas S."/>
            <person name="Kuo A."/>
            <person name="Mondo S."/>
            <person name="Pangilinan J."/>
            <person name="Riley R."/>
            <person name="Labutti K."/>
            <person name="Andreopoulos B."/>
            <person name="Lipzen A."/>
            <person name="Chen C."/>
            <person name="Yanf M."/>
            <person name="Daum C."/>
            <person name="Ng V."/>
            <person name="Clum A."/>
            <person name="Ohm R."/>
            <person name="Martin F."/>
            <person name="Silar P."/>
            <person name="Natvig D."/>
            <person name="Lalanne C."/>
            <person name="Gautier V."/>
            <person name="Ament-Velasquez S.L."/>
            <person name="Kruys A."/>
            <person name="Hutchinson M.I."/>
            <person name="Powell A.J."/>
            <person name="Barry K."/>
            <person name="Miller A.N."/>
            <person name="Grigoriev I.V."/>
            <person name="Debuchy R."/>
            <person name="Gladieux P."/>
            <person name="Thoren M.H."/>
            <person name="Johannesson H."/>
        </authorList>
    </citation>
    <scope>NUCLEOTIDE SEQUENCE</scope>
    <source>
        <strain evidence="1">PSN309</strain>
    </source>
</reference>
<reference evidence="1" key="1">
    <citation type="journal article" date="2023" name="Mol. Phylogenet. Evol.">
        <title>Genome-scale phylogeny and comparative genomics of the fungal order Sordariales.</title>
        <authorList>
            <person name="Hensen N."/>
            <person name="Bonometti L."/>
            <person name="Westerberg I."/>
            <person name="Brannstrom I.O."/>
            <person name="Guillou S."/>
            <person name="Cros-Aarteil S."/>
            <person name="Calhoun S."/>
            <person name="Haridas S."/>
            <person name="Kuo A."/>
            <person name="Mondo S."/>
            <person name="Pangilinan J."/>
            <person name="Riley R."/>
            <person name="LaButti K."/>
            <person name="Andreopoulos B."/>
            <person name="Lipzen A."/>
            <person name="Chen C."/>
            <person name="Yan M."/>
            <person name="Daum C."/>
            <person name="Ng V."/>
            <person name="Clum A."/>
            <person name="Steindorff A."/>
            <person name="Ohm R.A."/>
            <person name="Martin F."/>
            <person name="Silar P."/>
            <person name="Natvig D.O."/>
            <person name="Lalanne C."/>
            <person name="Gautier V."/>
            <person name="Ament-Velasquez S.L."/>
            <person name="Kruys A."/>
            <person name="Hutchinson M.I."/>
            <person name="Powell A.J."/>
            <person name="Barry K."/>
            <person name="Miller A.N."/>
            <person name="Grigoriev I.V."/>
            <person name="Debuchy R."/>
            <person name="Gladieux P."/>
            <person name="Hiltunen Thoren M."/>
            <person name="Johannesson H."/>
        </authorList>
    </citation>
    <scope>NUCLEOTIDE SEQUENCE</scope>
    <source>
        <strain evidence="1">PSN309</strain>
    </source>
</reference>
<dbReference type="EMBL" id="MU864436">
    <property type="protein sequence ID" value="KAK4185924.1"/>
    <property type="molecule type" value="Genomic_DNA"/>
</dbReference>
<evidence type="ECO:0000313" key="2">
    <source>
        <dbReference type="Proteomes" id="UP001302126"/>
    </source>
</evidence>
<dbReference type="AlphaFoldDB" id="A0AAN6WPZ5"/>
<protein>
    <submittedName>
        <fullName evidence="1">Uncharacterized protein</fullName>
    </submittedName>
</protein>